<comment type="caution">
    <text evidence="1">The sequence shown here is derived from an EMBL/GenBank/DDBJ whole genome shotgun (WGS) entry which is preliminary data.</text>
</comment>
<evidence type="ECO:0000313" key="1">
    <source>
        <dbReference type="EMBL" id="MCU9836543.1"/>
    </source>
</evidence>
<dbReference type="InterPro" id="IPR003718">
    <property type="entry name" value="OsmC/Ohr_fam"/>
</dbReference>
<dbReference type="RefSeq" id="WP_263386774.1">
    <property type="nucleotide sequence ID" value="NZ_JAOVQN010000002.1"/>
</dbReference>
<dbReference type="SUPFAM" id="SSF82784">
    <property type="entry name" value="OsmC-like"/>
    <property type="match status" value="1"/>
</dbReference>
<dbReference type="Proteomes" id="UP001321014">
    <property type="component" value="Unassembled WGS sequence"/>
</dbReference>
<dbReference type="InterPro" id="IPR052924">
    <property type="entry name" value="OsmC/Ohr_hydroprdx_reductase"/>
</dbReference>
<proteinExistence type="predicted"/>
<name>A0ABT2WLK0_9RHOB</name>
<accession>A0ABT2WLK0</accession>
<dbReference type="Gene3D" id="3.30.300.20">
    <property type="match status" value="1"/>
</dbReference>
<dbReference type="PANTHER" id="PTHR35368">
    <property type="entry name" value="HYDROPEROXIDE REDUCTASE"/>
    <property type="match status" value="1"/>
</dbReference>
<dbReference type="Pfam" id="PF02566">
    <property type="entry name" value="OsmC"/>
    <property type="match status" value="1"/>
</dbReference>
<reference evidence="1 2" key="1">
    <citation type="submission" date="2022-10" db="EMBL/GenBank/DDBJ databases">
        <title>Ruegeria sp. nov., isolated from ocean surface water.</title>
        <authorList>
            <person name="He W."/>
            <person name="Wang L."/>
            <person name="Zhang D.-F."/>
        </authorList>
    </citation>
    <scope>NUCLEOTIDE SEQUENCE [LARGE SCALE GENOMIC DNA]</scope>
    <source>
        <strain evidence="1 2">WL0004</strain>
    </source>
</reference>
<dbReference type="InterPro" id="IPR015946">
    <property type="entry name" value="KH_dom-like_a/b"/>
</dbReference>
<sequence>MTYQNNFKTNNGVDIEALERTWADFERIPEAAVFTLRSDCAWIEGTYSTNSLNGFFGLGRENKRKQTFYVESDHPEVFHGADRAPTAPEIVLAALASCLTASVAATAQKSGIPLNAVRAKVEGDIDARGFLGVSGGIRSGFSDIRVWFEIDADGCTEDIKALVKQSQDRSAVFDILTKPTHVNVLVTNSLPE</sequence>
<organism evidence="1 2">
    <name type="scientific">Ruegeria marisflavi</name>
    <dbReference type="NCBI Taxonomy" id="2984152"/>
    <lineage>
        <taxon>Bacteria</taxon>
        <taxon>Pseudomonadati</taxon>
        <taxon>Pseudomonadota</taxon>
        <taxon>Alphaproteobacteria</taxon>
        <taxon>Rhodobacterales</taxon>
        <taxon>Roseobacteraceae</taxon>
        <taxon>Ruegeria</taxon>
    </lineage>
</organism>
<dbReference type="InterPro" id="IPR036102">
    <property type="entry name" value="OsmC/Ohrsf"/>
</dbReference>
<evidence type="ECO:0000313" key="2">
    <source>
        <dbReference type="Proteomes" id="UP001321014"/>
    </source>
</evidence>
<dbReference type="PANTHER" id="PTHR35368:SF1">
    <property type="entry name" value="HYDROPEROXIDE REDUCTASE"/>
    <property type="match status" value="1"/>
</dbReference>
<gene>
    <name evidence="1" type="ORF">OEZ49_02075</name>
</gene>
<dbReference type="EMBL" id="JAOVQN010000002">
    <property type="protein sequence ID" value="MCU9836543.1"/>
    <property type="molecule type" value="Genomic_DNA"/>
</dbReference>
<protein>
    <submittedName>
        <fullName evidence="1">OsmC family protein</fullName>
    </submittedName>
</protein>
<keyword evidence="2" id="KW-1185">Reference proteome</keyword>